<evidence type="ECO:0000259" key="2">
    <source>
        <dbReference type="SMART" id="SM00939"/>
    </source>
</evidence>
<evidence type="ECO:0000256" key="1">
    <source>
        <dbReference type="ARBA" id="ARBA00022801"/>
    </source>
</evidence>
<dbReference type="SUPFAM" id="SSF53474">
    <property type="entry name" value="alpha/beta-Hydrolases"/>
    <property type="match status" value="1"/>
</dbReference>
<evidence type="ECO:0000313" key="3">
    <source>
        <dbReference type="EMBL" id="NBG66142.1"/>
    </source>
</evidence>
<dbReference type="SMART" id="SM00939">
    <property type="entry name" value="PepX_C"/>
    <property type="match status" value="1"/>
</dbReference>
<keyword evidence="4" id="KW-1185">Reference proteome</keyword>
<dbReference type="GO" id="GO:0008239">
    <property type="term" value="F:dipeptidyl-peptidase activity"/>
    <property type="evidence" value="ECO:0007669"/>
    <property type="project" value="InterPro"/>
</dbReference>
<dbReference type="SUPFAM" id="SSF49785">
    <property type="entry name" value="Galactose-binding domain-like"/>
    <property type="match status" value="1"/>
</dbReference>
<dbReference type="Pfam" id="PF02129">
    <property type="entry name" value="Peptidase_S15"/>
    <property type="match status" value="1"/>
</dbReference>
<evidence type="ECO:0000313" key="4">
    <source>
        <dbReference type="Proteomes" id="UP000470771"/>
    </source>
</evidence>
<dbReference type="PANTHER" id="PTHR43056:SF10">
    <property type="entry name" value="COCE_NOND FAMILY, PUTATIVE (AFU_ORTHOLOGUE AFUA_7G00600)-RELATED"/>
    <property type="match status" value="1"/>
</dbReference>
<dbReference type="InterPro" id="IPR005674">
    <property type="entry name" value="CocE/Ser_esterase"/>
</dbReference>
<gene>
    <name evidence="3" type="ORF">GQN54_08420</name>
</gene>
<dbReference type="Gene3D" id="1.10.3020.10">
    <property type="entry name" value="alpha-amino acid ester hydrolase ( Helical cap domain)"/>
    <property type="match status" value="1"/>
</dbReference>
<dbReference type="InterPro" id="IPR008979">
    <property type="entry name" value="Galactose-bd-like_sf"/>
</dbReference>
<feature type="domain" description="Xaa-Pro dipeptidyl-peptidase C-terminal" evidence="2">
    <location>
        <begin position="343"/>
        <end position="592"/>
    </location>
</feature>
<dbReference type="InterPro" id="IPR029058">
    <property type="entry name" value="AB_hydrolase_fold"/>
</dbReference>
<dbReference type="AlphaFoldDB" id="A0A6N9NJU6"/>
<keyword evidence="1 3" id="KW-0378">Hydrolase</keyword>
<dbReference type="RefSeq" id="WP_160633084.1">
    <property type="nucleotide sequence ID" value="NZ_WWNE01000006.1"/>
</dbReference>
<dbReference type="Gene3D" id="3.40.50.1820">
    <property type="entry name" value="alpha/beta hydrolase"/>
    <property type="match status" value="1"/>
</dbReference>
<dbReference type="Gene3D" id="2.60.120.260">
    <property type="entry name" value="Galactose-binding domain-like"/>
    <property type="match status" value="1"/>
</dbReference>
<dbReference type="InterPro" id="IPR013736">
    <property type="entry name" value="Xaa-Pro_dipept_C"/>
</dbReference>
<protein>
    <submittedName>
        <fullName evidence="3">CocE/NonD family hydrolase</fullName>
    </submittedName>
</protein>
<dbReference type="Proteomes" id="UP000470771">
    <property type="component" value="Unassembled WGS sequence"/>
</dbReference>
<dbReference type="Pfam" id="PF08530">
    <property type="entry name" value="PepX_C"/>
    <property type="match status" value="1"/>
</dbReference>
<accession>A0A6N9NJU6</accession>
<proteinExistence type="predicted"/>
<dbReference type="NCBIfam" id="TIGR00976">
    <property type="entry name" value="CocE_NonD"/>
    <property type="match status" value="1"/>
</dbReference>
<organism evidence="3 4">
    <name type="scientific">Acidiluteibacter ferrifornacis</name>
    <dbReference type="NCBI Taxonomy" id="2692424"/>
    <lineage>
        <taxon>Bacteria</taxon>
        <taxon>Pseudomonadati</taxon>
        <taxon>Bacteroidota</taxon>
        <taxon>Flavobacteriia</taxon>
        <taxon>Flavobacteriales</taxon>
        <taxon>Cryomorphaceae</taxon>
        <taxon>Acidiluteibacter</taxon>
    </lineage>
</organism>
<dbReference type="InterPro" id="IPR050585">
    <property type="entry name" value="Xaa-Pro_dipeptidyl-ppase/CocE"/>
</dbReference>
<sequence length="599" mass="68981">MFPSNSDKSYGTPQNYKVPRRYTSYHNESFYLKMRDGVKIAIDLYLPKKLNGTKIPAIIHQTRYRREIAIRKPFSWFISGRKIRSLDLMRNKIVKSGYAWLNVDVRGTGASYGQWLHPWWKEEIEDGVEIIDWILKQKWSNQRVGTTGISYAGTAAEFLAAKAHPALKACIPMYSLFDVYDDIVMPGGVYLKWFVESWEMINRSLDQNKLPKKSSIISHLTNGVKKVKQSEDFTAVLKAHEKNTDIASEAFSLNFRDDKSPGLSIKMDDFSPHHQINNIEKSNSAIYSWSGWMDGTYAHAAIKRFLSLKNEHKKLILGPWDHGGKYNIDKKCKTSFEHEAEMLKFFDYHLKNEKNGLELEKAVHYYTLVEGKWKSASQWPPHHNKTSLFLKGKGLLAKKTDENENSASEYKVDFNCSSGKWSRYRALNGVEKKAALYADWANRNGKYLSFETHKLTQDIEITGHSMVEFYLESSAPDGNIFAYLENIDEKGNATYITEGMLRLIHRNAFAMLNIHEDAVPVRSYLRDQADSMPINQIEKIQFDLLPTSYLLKKGHSLRLSISGADEAYFKASKEENVVWKLHHSKEFPSQIILPTKDII</sequence>
<dbReference type="InterPro" id="IPR000383">
    <property type="entry name" value="Xaa-Pro-like_dom"/>
</dbReference>
<name>A0A6N9NJU6_9FLAO</name>
<reference evidence="3 4" key="1">
    <citation type="submission" date="2019-12" db="EMBL/GenBank/DDBJ databases">
        <authorList>
            <person name="Zhao J."/>
        </authorList>
    </citation>
    <scope>NUCLEOTIDE SEQUENCE [LARGE SCALE GENOMIC DNA]</scope>
    <source>
        <strain evidence="3 4">S-15</strain>
    </source>
</reference>
<dbReference type="EMBL" id="WWNE01000006">
    <property type="protein sequence ID" value="NBG66142.1"/>
    <property type="molecule type" value="Genomic_DNA"/>
</dbReference>
<dbReference type="PANTHER" id="PTHR43056">
    <property type="entry name" value="PEPTIDASE S9 PROLYL OLIGOPEPTIDASE"/>
    <property type="match status" value="1"/>
</dbReference>
<comment type="caution">
    <text evidence="3">The sequence shown here is derived from an EMBL/GenBank/DDBJ whole genome shotgun (WGS) entry which is preliminary data.</text>
</comment>